<feature type="region of interest" description="Disordered" evidence="1">
    <location>
        <begin position="132"/>
        <end position="152"/>
    </location>
</feature>
<dbReference type="EMBL" id="GBRH01222768">
    <property type="protein sequence ID" value="JAD75127.1"/>
    <property type="molecule type" value="Transcribed_RNA"/>
</dbReference>
<proteinExistence type="predicted"/>
<accession>A0A0A9CUI6</accession>
<name>A0A0A9CUI6_ARUDO</name>
<protein>
    <submittedName>
        <fullName evidence="2">Uncharacterized protein</fullName>
    </submittedName>
</protein>
<evidence type="ECO:0000256" key="1">
    <source>
        <dbReference type="SAM" id="MobiDB-lite"/>
    </source>
</evidence>
<feature type="region of interest" description="Disordered" evidence="1">
    <location>
        <begin position="86"/>
        <end position="109"/>
    </location>
</feature>
<organism evidence="2">
    <name type="scientific">Arundo donax</name>
    <name type="common">Giant reed</name>
    <name type="synonym">Donax arundinaceus</name>
    <dbReference type="NCBI Taxonomy" id="35708"/>
    <lineage>
        <taxon>Eukaryota</taxon>
        <taxon>Viridiplantae</taxon>
        <taxon>Streptophyta</taxon>
        <taxon>Embryophyta</taxon>
        <taxon>Tracheophyta</taxon>
        <taxon>Spermatophyta</taxon>
        <taxon>Magnoliopsida</taxon>
        <taxon>Liliopsida</taxon>
        <taxon>Poales</taxon>
        <taxon>Poaceae</taxon>
        <taxon>PACMAD clade</taxon>
        <taxon>Arundinoideae</taxon>
        <taxon>Arundineae</taxon>
        <taxon>Arundo</taxon>
    </lineage>
</organism>
<dbReference type="AlphaFoldDB" id="A0A0A9CUI6"/>
<sequence length="167" mass="17961">MSMMAADGHRSLKQAQMARRLLWYSSSGACWCACARSASEASLAPKKTVTAAGSTPAGAAPSMARGRTLSAHRVLYPLSPRSTTSAWRAKRSARAAPHPPAAKDCSVMESPKSTSLGRILDWSDRGFRRAGSLDRRLPRSESTSTEHFTSGLEDPGPILYGLVADWR</sequence>
<reference evidence="2" key="2">
    <citation type="journal article" date="2015" name="Data Brief">
        <title>Shoot transcriptome of the giant reed, Arundo donax.</title>
        <authorList>
            <person name="Barrero R.A."/>
            <person name="Guerrero F.D."/>
            <person name="Moolhuijzen P."/>
            <person name="Goolsby J.A."/>
            <person name="Tidwell J."/>
            <person name="Bellgard S.E."/>
            <person name="Bellgard M.I."/>
        </authorList>
    </citation>
    <scope>NUCLEOTIDE SEQUENCE</scope>
    <source>
        <tissue evidence="2">Shoot tissue taken approximately 20 cm above the soil surface</tissue>
    </source>
</reference>
<reference evidence="2" key="1">
    <citation type="submission" date="2014-09" db="EMBL/GenBank/DDBJ databases">
        <authorList>
            <person name="Magalhaes I.L.F."/>
            <person name="Oliveira U."/>
            <person name="Santos F.R."/>
            <person name="Vidigal T.H.D.A."/>
            <person name="Brescovit A.D."/>
            <person name="Santos A.J."/>
        </authorList>
    </citation>
    <scope>NUCLEOTIDE SEQUENCE</scope>
    <source>
        <tissue evidence="2">Shoot tissue taken approximately 20 cm above the soil surface</tissue>
    </source>
</reference>
<evidence type="ECO:0000313" key="2">
    <source>
        <dbReference type="EMBL" id="JAD75127.1"/>
    </source>
</evidence>